<name>A0A9D4HGU2_DREPO</name>
<organism evidence="1 2">
    <name type="scientific">Dreissena polymorpha</name>
    <name type="common">Zebra mussel</name>
    <name type="synonym">Mytilus polymorpha</name>
    <dbReference type="NCBI Taxonomy" id="45954"/>
    <lineage>
        <taxon>Eukaryota</taxon>
        <taxon>Metazoa</taxon>
        <taxon>Spiralia</taxon>
        <taxon>Lophotrochozoa</taxon>
        <taxon>Mollusca</taxon>
        <taxon>Bivalvia</taxon>
        <taxon>Autobranchia</taxon>
        <taxon>Heteroconchia</taxon>
        <taxon>Euheterodonta</taxon>
        <taxon>Imparidentia</taxon>
        <taxon>Neoheterodontei</taxon>
        <taxon>Myida</taxon>
        <taxon>Dreissenoidea</taxon>
        <taxon>Dreissenidae</taxon>
        <taxon>Dreissena</taxon>
    </lineage>
</organism>
<comment type="caution">
    <text evidence="1">The sequence shown here is derived from an EMBL/GenBank/DDBJ whole genome shotgun (WGS) entry which is preliminary data.</text>
</comment>
<reference evidence="1" key="2">
    <citation type="submission" date="2020-11" db="EMBL/GenBank/DDBJ databases">
        <authorList>
            <person name="McCartney M.A."/>
            <person name="Auch B."/>
            <person name="Kono T."/>
            <person name="Mallez S."/>
            <person name="Becker A."/>
            <person name="Gohl D.M."/>
            <person name="Silverstein K.A.T."/>
            <person name="Koren S."/>
            <person name="Bechman K.B."/>
            <person name="Herman A."/>
            <person name="Abrahante J.E."/>
            <person name="Garbe J."/>
        </authorList>
    </citation>
    <scope>NUCLEOTIDE SEQUENCE</scope>
    <source>
        <strain evidence="1">Duluth1</strain>
        <tissue evidence="1">Whole animal</tissue>
    </source>
</reference>
<dbReference type="EMBL" id="JAIWYP010000013">
    <property type="protein sequence ID" value="KAH3716929.1"/>
    <property type="molecule type" value="Genomic_DNA"/>
</dbReference>
<protein>
    <submittedName>
        <fullName evidence="1">Uncharacterized protein</fullName>
    </submittedName>
</protein>
<evidence type="ECO:0000313" key="2">
    <source>
        <dbReference type="Proteomes" id="UP000828390"/>
    </source>
</evidence>
<accession>A0A9D4HGU2</accession>
<keyword evidence="2" id="KW-1185">Reference proteome</keyword>
<gene>
    <name evidence="1" type="ORF">DPMN_059663</name>
</gene>
<proteinExistence type="predicted"/>
<evidence type="ECO:0000313" key="1">
    <source>
        <dbReference type="EMBL" id="KAH3716929.1"/>
    </source>
</evidence>
<dbReference type="AlphaFoldDB" id="A0A9D4HGU2"/>
<reference evidence="1" key="1">
    <citation type="journal article" date="2019" name="bioRxiv">
        <title>The Genome of the Zebra Mussel, Dreissena polymorpha: A Resource for Invasive Species Research.</title>
        <authorList>
            <person name="McCartney M.A."/>
            <person name="Auch B."/>
            <person name="Kono T."/>
            <person name="Mallez S."/>
            <person name="Zhang Y."/>
            <person name="Obille A."/>
            <person name="Becker A."/>
            <person name="Abrahante J.E."/>
            <person name="Garbe J."/>
            <person name="Badalamenti J.P."/>
            <person name="Herman A."/>
            <person name="Mangelson H."/>
            <person name="Liachko I."/>
            <person name="Sullivan S."/>
            <person name="Sone E.D."/>
            <person name="Koren S."/>
            <person name="Silverstein K.A.T."/>
            <person name="Beckman K.B."/>
            <person name="Gohl D.M."/>
        </authorList>
    </citation>
    <scope>NUCLEOTIDE SEQUENCE</scope>
    <source>
        <strain evidence="1">Duluth1</strain>
        <tissue evidence="1">Whole animal</tissue>
    </source>
</reference>
<dbReference type="Proteomes" id="UP000828390">
    <property type="component" value="Unassembled WGS sequence"/>
</dbReference>
<sequence>MCRSNGKLLNVADFRWVDIDHCPRSRESRAIIFSNPQLLPLTSCYPSSSCYPSPHPAAIPLLTHVLPLSALSCYPSPPLLPLSSPSC</sequence>